<dbReference type="InterPro" id="IPR014710">
    <property type="entry name" value="RmlC-like_jellyroll"/>
</dbReference>
<dbReference type="InterPro" id="IPR012318">
    <property type="entry name" value="HTH_CRP"/>
</dbReference>
<keyword evidence="3" id="KW-0804">Transcription</keyword>
<organism evidence="6 7">
    <name type="scientific">Ruminococcoides intestinihominis</name>
    <dbReference type="NCBI Taxonomy" id="3133161"/>
    <lineage>
        <taxon>Bacteria</taxon>
        <taxon>Bacillati</taxon>
        <taxon>Bacillota</taxon>
        <taxon>Clostridia</taxon>
        <taxon>Eubacteriales</taxon>
        <taxon>Oscillospiraceae</taxon>
        <taxon>Ruminococcoides</taxon>
    </lineage>
</organism>
<feature type="domain" description="HTH crp-type" evidence="5">
    <location>
        <begin position="162"/>
        <end position="228"/>
    </location>
</feature>
<dbReference type="Proteomes" id="UP001478133">
    <property type="component" value="Unassembled WGS sequence"/>
</dbReference>
<feature type="domain" description="Cyclic nucleotide-binding" evidence="4">
    <location>
        <begin position="21"/>
        <end position="115"/>
    </location>
</feature>
<reference evidence="6 7" key="1">
    <citation type="submission" date="2024-03" db="EMBL/GenBank/DDBJ databases">
        <title>Human intestinal bacterial collection.</title>
        <authorList>
            <person name="Pauvert C."/>
            <person name="Hitch T.C.A."/>
            <person name="Clavel T."/>
        </authorList>
    </citation>
    <scope>NUCLEOTIDE SEQUENCE [LARGE SCALE GENOMIC DNA]</scope>
    <source>
        <strain evidence="6 7">CLA-AP-H18</strain>
    </source>
</reference>
<dbReference type="RefSeq" id="WP_329980007.1">
    <property type="nucleotide sequence ID" value="NZ_JBBMEY010000017.1"/>
</dbReference>
<dbReference type="CDD" id="cd00038">
    <property type="entry name" value="CAP_ED"/>
    <property type="match status" value="1"/>
</dbReference>
<dbReference type="SUPFAM" id="SSF46785">
    <property type="entry name" value="Winged helix' DNA-binding domain"/>
    <property type="match status" value="1"/>
</dbReference>
<evidence type="ECO:0000256" key="3">
    <source>
        <dbReference type="ARBA" id="ARBA00023163"/>
    </source>
</evidence>
<keyword evidence="1" id="KW-0805">Transcription regulation</keyword>
<dbReference type="Gene3D" id="2.60.120.10">
    <property type="entry name" value="Jelly Rolls"/>
    <property type="match status" value="1"/>
</dbReference>
<dbReference type="InterPro" id="IPR018490">
    <property type="entry name" value="cNMP-bd_dom_sf"/>
</dbReference>
<dbReference type="SUPFAM" id="SSF51206">
    <property type="entry name" value="cAMP-binding domain-like"/>
    <property type="match status" value="1"/>
</dbReference>
<dbReference type="PROSITE" id="PS50042">
    <property type="entry name" value="CNMP_BINDING_3"/>
    <property type="match status" value="1"/>
</dbReference>
<dbReference type="Pfam" id="PF00027">
    <property type="entry name" value="cNMP_binding"/>
    <property type="match status" value="1"/>
</dbReference>
<evidence type="ECO:0000259" key="4">
    <source>
        <dbReference type="PROSITE" id="PS50042"/>
    </source>
</evidence>
<gene>
    <name evidence="6" type="ORF">ABFO16_05680</name>
</gene>
<dbReference type="PROSITE" id="PS51063">
    <property type="entry name" value="HTH_CRP_2"/>
    <property type="match status" value="1"/>
</dbReference>
<dbReference type="InterPro" id="IPR036390">
    <property type="entry name" value="WH_DNA-bd_sf"/>
</dbReference>
<sequence length="228" mass="26137">MKLQEKLLNQENIKVLENSLLFNNISVKELNNLLHCLKPTIKEYNKGEYIFNTGQSVNTIGLVLDGNIIIENNDVWGNRNIIDTVTVGEIFGENYACIMNEPILVDVVSVKNSKVVFFEINKILNLCSNVCTYHNSIIKNLLTISSVKCLNLSKKILITTPKTIREKLLSYLSYVSKSMNSTTFDIPYNRQELADYLNVDRSALSYEISKMQKENFFINTKNHFQLLI</sequence>
<keyword evidence="2" id="KW-0238">DNA-binding</keyword>
<proteinExistence type="predicted"/>
<evidence type="ECO:0000259" key="5">
    <source>
        <dbReference type="PROSITE" id="PS51063"/>
    </source>
</evidence>
<evidence type="ECO:0000256" key="1">
    <source>
        <dbReference type="ARBA" id="ARBA00023015"/>
    </source>
</evidence>
<comment type="caution">
    <text evidence="6">The sequence shown here is derived from an EMBL/GenBank/DDBJ whole genome shotgun (WGS) entry which is preliminary data.</text>
</comment>
<accession>A0ABV1HVY5</accession>
<protein>
    <submittedName>
        <fullName evidence="6">Crp/Fnr family transcriptional regulator</fullName>
    </submittedName>
</protein>
<evidence type="ECO:0000313" key="7">
    <source>
        <dbReference type="Proteomes" id="UP001478133"/>
    </source>
</evidence>
<dbReference type="InterPro" id="IPR000595">
    <property type="entry name" value="cNMP-bd_dom"/>
</dbReference>
<dbReference type="EMBL" id="JBBMFI010000016">
    <property type="protein sequence ID" value="MEQ2565723.1"/>
    <property type="molecule type" value="Genomic_DNA"/>
</dbReference>
<keyword evidence="7" id="KW-1185">Reference proteome</keyword>
<evidence type="ECO:0000256" key="2">
    <source>
        <dbReference type="ARBA" id="ARBA00023125"/>
    </source>
</evidence>
<evidence type="ECO:0000313" key="6">
    <source>
        <dbReference type="EMBL" id="MEQ2565723.1"/>
    </source>
</evidence>
<name>A0ABV1HVY5_9FIRM</name>